<sequence length="47" mass="5183">MVQSCTNLDVKMCPSIEGVCANLTRKKCGLTSSVPGYIFTFLLITIW</sequence>
<name>A0A5B7E607_PORTR</name>
<accession>A0A5B7E607</accession>
<proteinExistence type="predicted"/>
<organism evidence="1 2">
    <name type="scientific">Portunus trituberculatus</name>
    <name type="common">Swimming crab</name>
    <name type="synonym">Neptunus trituberculatus</name>
    <dbReference type="NCBI Taxonomy" id="210409"/>
    <lineage>
        <taxon>Eukaryota</taxon>
        <taxon>Metazoa</taxon>
        <taxon>Ecdysozoa</taxon>
        <taxon>Arthropoda</taxon>
        <taxon>Crustacea</taxon>
        <taxon>Multicrustacea</taxon>
        <taxon>Malacostraca</taxon>
        <taxon>Eumalacostraca</taxon>
        <taxon>Eucarida</taxon>
        <taxon>Decapoda</taxon>
        <taxon>Pleocyemata</taxon>
        <taxon>Brachyura</taxon>
        <taxon>Eubrachyura</taxon>
        <taxon>Portunoidea</taxon>
        <taxon>Portunidae</taxon>
        <taxon>Portuninae</taxon>
        <taxon>Portunus</taxon>
    </lineage>
</organism>
<keyword evidence="2" id="KW-1185">Reference proteome</keyword>
<comment type="caution">
    <text evidence="1">The sequence shown here is derived from an EMBL/GenBank/DDBJ whole genome shotgun (WGS) entry which is preliminary data.</text>
</comment>
<protein>
    <submittedName>
        <fullName evidence="1">Uncharacterized protein</fullName>
    </submittedName>
</protein>
<reference evidence="1 2" key="1">
    <citation type="submission" date="2019-05" db="EMBL/GenBank/DDBJ databases">
        <title>Another draft genome of Portunus trituberculatus and its Hox gene families provides insights of decapod evolution.</title>
        <authorList>
            <person name="Jeong J.-H."/>
            <person name="Song I."/>
            <person name="Kim S."/>
            <person name="Choi T."/>
            <person name="Kim D."/>
            <person name="Ryu S."/>
            <person name="Kim W."/>
        </authorList>
    </citation>
    <scope>NUCLEOTIDE SEQUENCE [LARGE SCALE GENOMIC DNA]</scope>
    <source>
        <tissue evidence="1">Muscle</tissue>
    </source>
</reference>
<dbReference type="Proteomes" id="UP000324222">
    <property type="component" value="Unassembled WGS sequence"/>
</dbReference>
<dbReference type="AlphaFoldDB" id="A0A5B7E607"/>
<evidence type="ECO:0000313" key="2">
    <source>
        <dbReference type="Proteomes" id="UP000324222"/>
    </source>
</evidence>
<evidence type="ECO:0000313" key="1">
    <source>
        <dbReference type="EMBL" id="MPC28755.1"/>
    </source>
</evidence>
<dbReference type="EMBL" id="VSRR010001961">
    <property type="protein sequence ID" value="MPC28755.1"/>
    <property type="molecule type" value="Genomic_DNA"/>
</dbReference>
<gene>
    <name evidence="1" type="ORF">E2C01_021965</name>
</gene>